<evidence type="ECO:0000313" key="2">
    <source>
        <dbReference type="Proteomes" id="UP001479290"/>
    </source>
</evidence>
<dbReference type="Proteomes" id="UP001479290">
    <property type="component" value="Unassembled WGS sequence"/>
</dbReference>
<keyword evidence="2" id="KW-1185">Reference proteome</keyword>
<dbReference type="CDD" id="cd17039">
    <property type="entry name" value="Ubl_ubiquitin_like"/>
    <property type="match status" value="1"/>
</dbReference>
<sequence>MSCSVMIKAEDGEERRVCVDSEELKIMTVKEFRRRFCPDDGYGHYELVYENKRLEDHQTLHSCGVRNGVIIHQKREKCVVYPQGPKKEINDSPLPRSMSMEKLVPMRKFEIKYVTVRMPEKPQSP</sequence>
<dbReference type="EMBL" id="JAWDJR010000024">
    <property type="protein sequence ID" value="KAK9951835.1"/>
    <property type="molecule type" value="Genomic_DNA"/>
</dbReference>
<protein>
    <recommendedName>
        <fullName evidence="3">Ubiquitin-like domain-containing protein</fullName>
    </recommendedName>
</protein>
<dbReference type="AlphaFoldDB" id="A0AAW1YV17"/>
<reference evidence="1 2" key="1">
    <citation type="submission" date="2024-05" db="EMBL/GenBank/DDBJ databases">
        <title>A high-quality chromosomal-level genome assembly of Topmouth culter (Culter alburnus).</title>
        <authorList>
            <person name="Zhao H."/>
        </authorList>
    </citation>
    <scope>NUCLEOTIDE SEQUENCE [LARGE SCALE GENOMIC DNA]</scope>
    <source>
        <strain evidence="1">CATC2023</strain>
        <tissue evidence="1">Muscle</tissue>
    </source>
</reference>
<gene>
    <name evidence="1" type="ORF">ABG768_017710</name>
</gene>
<dbReference type="SUPFAM" id="SSF54236">
    <property type="entry name" value="Ubiquitin-like"/>
    <property type="match status" value="1"/>
</dbReference>
<organism evidence="1 2">
    <name type="scientific">Culter alburnus</name>
    <name type="common">Topmouth culter</name>
    <dbReference type="NCBI Taxonomy" id="194366"/>
    <lineage>
        <taxon>Eukaryota</taxon>
        <taxon>Metazoa</taxon>
        <taxon>Chordata</taxon>
        <taxon>Craniata</taxon>
        <taxon>Vertebrata</taxon>
        <taxon>Euteleostomi</taxon>
        <taxon>Actinopterygii</taxon>
        <taxon>Neopterygii</taxon>
        <taxon>Teleostei</taxon>
        <taxon>Ostariophysi</taxon>
        <taxon>Cypriniformes</taxon>
        <taxon>Xenocyprididae</taxon>
        <taxon>Xenocypridinae</taxon>
        <taxon>Culter</taxon>
    </lineage>
</organism>
<dbReference type="InterPro" id="IPR029071">
    <property type="entry name" value="Ubiquitin-like_domsf"/>
</dbReference>
<evidence type="ECO:0000313" key="1">
    <source>
        <dbReference type="EMBL" id="KAK9951835.1"/>
    </source>
</evidence>
<accession>A0AAW1YV17</accession>
<evidence type="ECO:0008006" key="3">
    <source>
        <dbReference type="Google" id="ProtNLM"/>
    </source>
</evidence>
<comment type="caution">
    <text evidence="1">The sequence shown here is derived from an EMBL/GenBank/DDBJ whole genome shotgun (WGS) entry which is preliminary data.</text>
</comment>
<dbReference type="Gene3D" id="3.10.20.90">
    <property type="entry name" value="Phosphatidylinositol 3-kinase Catalytic Subunit, Chain A, domain 1"/>
    <property type="match status" value="1"/>
</dbReference>
<proteinExistence type="predicted"/>
<name>A0AAW1YV17_CULAL</name>